<evidence type="ECO:0000256" key="3">
    <source>
        <dbReference type="ARBA" id="ARBA00023136"/>
    </source>
</evidence>
<evidence type="ECO:0000256" key="5">
    <source>
        <dbReference type="ARBA" id="ARBA00023329"/>
    </source>
</evidence>
<dbReference type="InterPro" id="IPR016025">
    <property type="entry name" value="Clathrin_H-chain_N"/>
</dbReference>
<dbReference type="InterPro" id="IPR015348">
    <property type="entry name" value="Clathrin_H-chain_linker_core"/>
</dbReference>
<evidence type="ECO:0000259" key="8">
    <source>
        <dbReference type="Pfam" id="PF09268"/>
    </source>
</evidence>
<dbReference type="SUPFAM" id="SSF48371">
    <property type="entry name" value="ARM repeat"/>
    <property type="match status" value="6"/>
</dbReference>
<dbReference type="InterPro" id="IPR000547">
    <property type="entry name" value="Clathrin_H-chain/VPS_repeat"/>
</dbReference>
<dbReference type="PROSITE" id="PS50236">
    <property type="entry name" value="CHCR"/>
    <property type="match status" value="7"/>
</dbReference>
<dbReference type="RefSeq" id="XP_004996421.1">
    <property type="nucleotide sequence ID" value="XM_004996364.1"/>
</dbReference>
<feature type="repeat" description="CHCR" evidence="7">
    <location>
        <begin position="977"/>
        <end position="1122"/>
    </location>
</feature>
<dbReference type="GO" id="GO:0030130">
    <property type="term" value="C:clathrin coat of trans-Golgi network vesicle"/>
    <property type="evidence" value="ECO:0007669"/>
    <property type="project" value="InterPro"/>
</dbReference>
<feature type="repeat" description="CHCR" evidence="7">
    <location>
        <begin position="1126"/>
        <end position="1267"/>
    </location>
</feature>
<keyword evidence="4 6" id="KW-0168">Coated pit</keyword>
<dbReference type="FunFam" id="1.25.40.10:FF:000002">
    <property type="entry name" value="Clathrin heavy chain"/>
    <property type="match status" value="1"/>
</dbReference>
<evidence type="ECO:0000256" key="1">
    <source>
        <dbReference type="ARBA" id="ARBA00009535"/>
    </source>
</evidence>
<dbReference type="GO" id="GO:0032051">
    <property type="term" value="F:clathrin light chain binding"/>
    <property type="evidence" value="ECO:0007669"/>
    <property type="project" value="InterPro"/>
</dbReference>
<dbReference type="SMR" id="F2U3P4"/>
<dbReference type="Gene3D" id="2.130.10.110">
    <property type="entry name" value="Clathrin heavy-chain terminal domain"/>
    <property type="match status" value="1"/>
</dbReference>
<evidence type="ECO:0000256" key="2">
    <source>
        <dbReference type="ARBA" id="ARBA00022737"/>
    </source>
</evidence>
<dbReference type="GO" id="GO:0006898">
    <property type="term" value="P:receptor-mediated endocytosis"/>
    <property type="evidence" value="ECO:0007669"/>
    <property type="project" value="TreeGrafter"/>
</dbReference>
<dbReference type="STRING" id="946362.F2U3P4"/>
<evidence type="ECO:0000313" key="9">
    <source>
        <dbReference type="EMBL" id="EGD82238.1"/>
    </source>
</evidence>
<dbReference type="OrthoDB" id="2113814at2759"/>
<dbReference type="OMA" id="HCYDLLH"/>
<reference evidence="9" key="1">
    <citation type="submission" date="2009-08" db="EMBL/GenBank/DDBJ databases">
        <title>Annotation of Salpingoeca rosetta.</title>
        <authorList>
            <consortium name="The Broad Institute Genome Sequencing Platform"/>
            <person name="Russ C."/>
            <person name="Cuomo C."/>
            <person name="Burger G."/>
            <person name="Gray M.W."/>
            <person name="Holland P.W.H."/>
            <person name="King N."/>
            <person name="Lang F.B.F."/>
            <person name="Roger A.J."/>
            <person name="Ruiz-Trillo I."/>
            <person name="Young S.K."/>
            <person name="Zeng Q."/>
            <person name="Gargeya S."/>
            <person name="Alvarado L."/>
            <person name="Berlin A."/>
            <person name="Chapman S.B."/>
            <person name="Chen Z."/>
            <person name="Freedman E."/>
            <person name="Gellesch M."/>
            <person name="Goldberg J."/>
            <person name="Griggs A."/>
            <person name="Gujja S."/>
            <person name="Heilman E."/>
            <person name="Heiman D."/>
            <person name="Howarth C."/>
            <person name="Mehta T."/>
            <person name="Neiman D."/>
            <person name="Pearson M."/>
            <person name="Roberts A."/>
            <person name="Saif S."/>
            <person name="Shea T."/>
            <person name="Shenoy N."/>
            <person name="Sisk P."/>
            <person name="Stolte C."/>
            <person name="Sykes S."/>
            <person name="White J."/>
            <person name="Yandava C."/>
            <person name="Haas B."/>
            <person name="Nusbaum C."/>
            <person name="Birren B."/>
        </authorList>
    </citation>
    <scope>NUCLEOTIDE SEQUENCE [LARGE SCALE GENOMIC DNA]</scope>
    <source>
        <strain evidence="9">ATCC 50818</strain>
    </source>
</reference>
<dbReference type="InterPro" id="IPR022365">
    <property type="entry name" value="Clathrin_H-chain_propeller_rpt"/>
</dbReference>
<keyword evidence="10" id="KW-1185">Reference proteome</keyword>
<evidence type="ECO:0000256" key="4">
    <source>
        <dbReference type="ARBA" id="ARBA00023176"/>
    </source>
</evidence>
<feature type="repeat" description="CHCR" evidence="7">
    <location>
        <begin position="1421"/>
        <end position="1564"/>
    </location>
</feature>
<dbReference type="FunFam" id="1.25.40.10:FF:000007">
    <property type="entry name" value="Clathrin heavy chain"/>
    <property type="match status" value="1"/>
</dbReference>
<evidence type="ECO:0000256" key="7">
    <source>
        <dbReference type="PROSITE-ProRule" id="PRU01006"/>
    </source>
</evidence>
<comment type="subcellular location">
    <subcellularLocation>
        <location evidence="6">Cytoplasmic vesicle membrane</location>
        <topology evidence="6">Peripheral membrane protein</topology>
        <orientation evidence="6">Cytoplasmic side</orientation>
    </subcellularLocation>
    <subcellularLocation>
        <location evidence="6">Membrane</location>
        <location evidence="6">Coated pit</location>
        <topology evidence="6">Peripheral membrane protein</topology>
        <orientation evidence="6">Cytoplasmic side</orientation>
    </subcellularLocation>
</comment>
<dbReference type="InterPro" id="IPR016341">
    <property type="entry name" value="Clathrin_heavy_chain"/>
</dbReference>
<name>F2U3P4_SALR5</name>
<dbReference type="Pfam" id="PF01394">
    <property type="entry name" value="Clathrin_propel"/>
    <property type="match status" value="1"/>
</dbReference>
<organism evidence="10">
    <name type="scientific">Salpingoeca rosetta (strain ATCC 50818 / BSB-021)</name>
    <dbReference type="NCBI Taxonomy" id="946362"/>
    <lineage>
        <taxon>Eukaryota</taxon>
        <taxon>Choanoflagellata</taxon>
        <taxon>Craspedida</taxon>
        <taxon>Salpingoecidae</taxon>
        <taxon>Salpingoeca</taxon>
    </lineage>
</organism>
<dbReference type="GO" id="GO:0030132">
    <property type="term" value="C:clathrin coat of coated pit"/>
    <property type="evidence" value="ECO:0007669"/>
    <property type="project" value="InterPro"/>
</dbReference>
<dbReference type="eggNOG" id="KOG0985">
    <property type="taxonomic scope" value="Eukaryota"/>
</dbReference>
<dbReference type="SMART" id="SM00299">
    <property type="entry name" value="CLH"/>
    <property type="match status" value="7"/>
</dbReference>
<dbReference type="Pfam" id="PF13838">
    <property type="entry name" value="Clathrin_H_link"/>
    <property type="match status" value="1"/>
</dbReference>
<accession>F2U3P4</accession>
<evidence type="ECO:0000256" key="6">
    <source>
        <dbReference type="PIRNR" id="PIRNR002290"/>
    </source>
</evidence>
<dbReference type="PANTHER" id="PTHR10292">
    <property type="entry name" value="CLATHRIN HEAVY CHAIN RELATED"/>
    <property type="match status" value="1"/>
</dbReference>
<sequence>MAGIPVKFLEVLQVKSLGIAEGSIAFATLTMESEKYICVREESGGKNEVAIIDVAAGSVDRKPIKADSAIMNPSSKIIALKAGKTLQIFNLDLKQKVKSCNMVQDVEFWKWLDDTTLGLVTPTDVFHWSLDDDKEPTKVFTRDASLNGCQIINYRANASKTWVLLMGIAPRDGRVAGFMQLYSTERKASQSIDGHVGTFINYRMQGNPEDSGLLCLASRTAAGGKLHILEVGATPAGNRAFEKKAKEIEFAPDAATDFPVAIQASPKYSVIFLITKFGYLHVYDLETGSVIFKNRITQSTIFVTAYNSNNGGIIGVNRAGQVLTVTIDEDNIVPYITSQLKNPQLALSLAVRGNLPGAEEVFTTQFNQQYAAGNFDQAAITAAQAPKGVLRNAETMRKLQQAPVSPGQQSPLLKYFSTLLETSKLNKQEAIELCRPVIQQNRTELIEKWLKEDKLECSEELGDMIKPISPKFALSVYLRAEASAKVVQCFAETGEFEKIVLYSQKVGYTPDYVYILRMILRSNPDKAADYAKSLVNQDPPLADINQIVDAFAEMNLVQPCTAFLLEALKGDKDEHAQLQTRLLEMNLRAAPQVADAILGNKMFTKYDKQHIAQLCEQAGLLTRALENYTDLFDIKRAIIHTHLLKPEFLISYFGTLSVENALECLKEMLSKNIRQNLQICVQIAAKYHEHLTTTALIDLFESFKSFEGLFYFLGAIVNASEDAEVHFKYIEAACKTGQIKEVERICRESNFYDPERVKNFLKEAKLSDQLPLIIVCDRFDFVHDLVMYLYKNDLKKYIEVYVTKVNSKRLPQVVGGLLDVDCSEDVIKNLISVVRGEFSTDQLVEEAEKRNRLKLLLPWLESRIHEGVTEPATHNALAKIYIDANNNAERFLRENEHYDSLVVGKYCEKRDPQLAFVAYERGKCDQELIEVCHANNLYKNEARYLVARRDDELWAQVLDPENEHRRPLVDQVVQTALHESHDPDDVSSTVKAFMAAKLPNELIELLEKLVMGDSAFSSNKNLQNLLIHTAIEADASRVMEYINRLDNYDAPDVAAIAIESSLFEEAFAIFQKFDVPTEAIKVLIDHIKNLDRAYEFAERVNDGDVWSLLAGAQLRDGMVKEAIDSYIKADDPTTYKQVVAAANESGNFEELVKYLQMARKKARDASVETELVFAFAKTNRLADMEEFITEANLANVQEVGDRCYQNGMYEAAKILYTNVSDFGRLSSTLVFLGEYQAAVDAARKANNTRSWKEVCFACVEHGEFKMAQICGLHIVVHADELDEVINYYLSRGHFHELIALLEAGLNLERAHMGMFTELAILYSKYAPEKMSEYLNMYWSRVNIPKVLRAAENAHLWDELVFLYGKYEEYDNAILTMMNHPSEAWKHKTLLEMVPKVANTEIFYKAVDFYLEFKPSQLNDVLSAAVARIDHTRAVKLLSDRNELSLVKPYLQLVQQNDNKHVNEALNSVLIEEGDYEALRQSIDKYQNFDTIALAQQLEKHELLEFRRIAAYLYKANNRWQQSIDICKRDKLFKDAMQYAADSRDAESALSLLNYFVEIENKECFAACLFTCYDLVKPDVAMELAWRNRMMDFAMPYFINVVKEYTQKVDMLSTHHAERKAEEESQPPTPNMGMQQLMLTGGPGGMGMGMGMGYPQQQQGGYPQQGMQ</sequence>
<dbReference type="GO" id="GO:0071439">
    <property type="term" value="C:clathrin complex"/>
    <property type="evidence" value="ECO:0007669"/>
    <property type="project" value="InterPro"/>
</dbReference>
<feature type="repeat" description="CHCR" evidence="7">
    <location>
        <begin position="1272"/>
        <end position="1418"/>
    </location>
</feature>
<keyword evidence="2" id="KW-0677">Repeat</keyword>
<comment type="similarity">
    <text evidence="1 6">Belongs to the clathrin heavy chain family.</text>
</comment>
<dbReference type="FunFam" id="1.25.40.10:FF:000001">
    <property type="entry name" value="Clathrin heavy chain"/>
    <property type="match status" value="1"/>
</dbReference>
<dbReference type="PANTHER" id="PTHR10292:SF1">
    <property type="entry name" value="CLATHRIN HEAVY CHAIN"/>
    <property type="match status" value="1"/>
</dbReference>
<dbReference type="EMBL" id="GL832960">
    <property type="protein sequence ID" value="EGD82238.1"/>
    <property type="molecule type" value="Genomic_DNA"/>
</dbReference>
<dbReference type="GeneID" id="16077006"/>
<dbReference type="InterPro" id="IPR011990">
    <property type="entry name" value="TPR-like_helical_dom_sf"/>
</dbReference>
<dbReference type="GO" id="GO:0006886">
    <property type="term" value="P:intracellular protein transport"/>
    <property type="evidence" value="ECO:0007669"/>
    <property type="project" value="UniProtKB-UniRule"/>
</dbReference>
<dbReference type="FunFam" id="1.25.40.730:FF:000002">
    <property type="entry name" value="Clathrin heavy chain"/>
    <property type="match status" value="1"/>
</dbReference>
<feature type="repeat" description="CHCR" evidence="7">
    <location>
        <begin position="535"/>
        <end position="681"/>
    </location>
</feature>
<dbReference type="Pfam" id="PF09268">
    <property type="entry name" value="Clathrin-link"/>
    <property type="match status" value="1"/>
</dbReference>
<comment type="function">
    <text evidence="6">Clathrin is the major protein of the polyhedral coat of coated pits and vesicles.</text>
</comment>
<dbReference type="Gene3D" id="1.25.40.730">
    <property type="match status" value="1"/>
</dbReference>
<dbReference type="InterPro" id="IPR055358">
    <property type="entry name" value="CHCR"/>
</dbReference>
<protein>
    <recommendedName>
        <fullName evidence="6">Clathrin heavy chain</fullName>
    </recommendedName>
</protein>
<dbReference type="PIRSF" id="PIRSF002290">
    <property type="entry name" value="Clathrin_H_chain"/>
    <property type="match status" value="1"/>
</dbReference>
<feature type="repeat" description="CHCR" evidence="7">
    <location>
        <begin position="831"/>
        <end position="970"/>
    </location>
</feature>
<keyword evidence="3 6" id="KW-0472">Membrane</keyword>
<evidence type="ECO:0000313" key="10">
    <source>
        <dbReference type="Proteomes" id="UP000007799"/>
    </source>
</evidence>
<dbReference type="InterPro" id="IPR016024">
    <property type="entry name" value="ARM-type_fold"/>
</dbReference>
<dbReference type="FunCoup" id="F2U3P4">
    <property type="interactions" value="1730"/>
</dbReference>
<gene>
    <name evidence="9" type="ORF">PTSG_02909</name>
</gene>
<dbReference type="Pfam" id="PF00637">
    <property type="entry name" value="Clathrin"/>
    <property type="match status" value="7"/>
</dbReference>
<dbReference type="InParanoid" id="F2U3P4"/>
<dbReference type="KEGG" id="sre:PTSG_02909"/>
<proteinExistence type="inferred from homology"/>
<dbReference type="GO" id="GO:0005198">
    <property type="term" value="F:structural molecule activity"/>
    <property type="evidence" value="ECO:0007669"/>
    <property type="project" value="InterPro"/>
</dbReference>
<keyword evidence="5 6" id="KW-0968">Cytoplasmic vesicle</keyword>
<feature type="domain" description="Clathrin heavy chain linker core motif" evidence="8">
    <location>
        <begin position="329"/>
        <end position="352"/>
    </location>
</feature>
<dbReference type="Gene3D" id="1.25.40.10">
    <property type="entry name" value="Tetratricopeptide repeat domain"/>
    <property type="match status" value="5"/>
</dbReference>
<dbReference type="Proteomes" id="UP000007799">
    <property type="component" value="Unassembled WGS sequence"/>
</dbReference>
<dbReference type="FunFam" id="2.130.10.110:FF:000003">
    <property type="entry name" value="Clathrin heavy chain"/>
    <property type="match status" value="1"/>
</dbReference>
<feature type="repeat" description="CHCR" evidence="7">
    <location>
        <begin position="684"/>
        <end position="826"/>
    </location>
</feature>
<dbReference type="FunFam" id="1.25.40.10:FF:000009">
    <property type="entry name" value="Clathrin heavy chain"/>
    <property type="match status" value="1"/>
</dbReference>
<dbReference type="SUPFAM" id="SSF50989">
    <property type="entry name" value="Clathrin heavy-chain terminal domain"/>
    <property type="match status" value="1"/>
</dbReference>